<feature type="transmembrane region" description="Helical" evidence="1">
    <location>
        <begin position="119"/>
        <end position="141"/>
    </location>
</feature>
<dbReference type="Proteomes" id="UP000480266">
    <property type="component" value="Unassembled WGS sequence"/>
</dbReference>
<feature type="transmembrane region" description="Helical" evidence="1">
    <location>
        <begin position="85"/>
        <end position="107"/>
    </location>
</feature>
<sequence>MEGILIFLLFLFVVIPAWWIVINVRRLIYSISEKSIKSNWNDYDIIDIITTVVIPIIMMAIFNSFRDYNQRIHIPTDMFRYHTPIAGKYFLTIVCLYAYSIISFWILKKISQKLSPIVYVFNTTGLIQGIILNIILIIQLIKNITDISVLYIIMIVPLNLTILFLTILVGSYQTFINSELREERKYSNRFLQKIYSIIMSGKIINPVLFGSILPILIIFQLIIILFGQQPDSIIKAFTETSDWTLSHHATLQPIYEDAHYLCTVSLRGHTKLVKPLRYGVRHNHRIVVNRQLLIANAFENILEEYVPVIHKIIRGIYDTIGFPISKYINNKWSADLVYLLMKPLEYIFLLI</sequence>
<keyword evidence="1" id="KW-0812">Transmembrane</keyword>
<keyword evidence="1" id="KW-0472">Membrane</keyword>
<name>A0A7C9RP35_9BRAD</name>
<gene>
    <name evidence="4" type="ORF">G4V63_31620</name>
</gene>
<dbReference type="Pfam" id="PF23543">
    <property type="entry name" value="DUF6688_C"/>
    <property type="match status" value="1"/>
</dbReference>
<organism evidence="4 5">
    <name type="scientific">Candidatus Afipia apatlaquensis</name>
    <dbReference type="NCBI Taxonomy" id="2712852"/>
    <lineage>
        <taxon>Bacteria</taxon>
        <taxon>Pseudomonadati</taxon>
        <taxon>Pseudomonadota</taxon>
        <taxon>Alphaproteobacteria</taxon>
        <taxon>Hyphomicrobiales</taxon>
        <taxon>Nitrobacteraceae</taxon>
        <taxon>Afipia</taxon>
    </lineage>
</organism>
<protein>
    <submittedName>
        <fullName evidence="4">Uncharacterized protein</fullName>
    </submittedName>
</protein>
<comment type="caution">
    <text evidence="4">The sequence shown here is derived from an EMBL/GenBank/DDBJ whole genome shotgun (WGS) entry which is preliminary data.</text>
</comment>
<evidence type="ECO:0000313" key="5">
    <source>
        <dbReference type="Proteomes" id="UP000480266"/>
    </source>
</evidence>
<evidence type="ECO:0000259" key="3">
    <source>
        <dbReference type="Pfam" id="PF23543"/>
    </source>
</evidence>
<evidence type="ECO:0000313" key="4">
    <source>
        <dbReference type="EMBL" id="NGX99576.1"/>
    </source>
</evidence>
<feature type="transmembrane region" description="Helical" evidence="1">
    <location>
        <begin position="45"/>
        <end position="65"/>
    </location>
</feature>
<feature type="non-terminal residue" evidence="4">
    <location>
        <position position="351"/>
    </location>
</feature>
<dbReference type="EMBL" id="JAAMRR010001623">
    <property type="protein sequence ID" value="NGX99576.1"/>
    <property type="molecule type" value="Genomic_DNA"/>
</dbReference>
<feature type="transmembrane region" description="Helical" evidence="1">
    <location>
        <begin position="6"/>
        <end position="24"/>
    </location>
</feature>
<proteinExistence type="predicted"/>
<dbReference type="Pfam" id="PF20394">
    <property type="entry name" value="DUF6688"/>
    <property type="match status" value="1"/>
</dbReference>
<keyword evidence="1" id="KW-1133">Transmembrane helix</keyword>
<evidence type="ECO:0000259" key="2">
    <source>
        <dbReference type="Pfam" id="PF20394"/>
    </source>
</evidence>
<feature type="domain" description="DUF6688" evidence="2">
    <location>
        <begin position="6"/>
        <end position="248"/>
    </location>
</feature>
<accession>A0A7C9RP35</accession>
<reference evidence="4" key="1">
    <citation type="submission" date="2020-02" db="EMBL/GenBank/DDBJ databases">
        <title>Draft genome sequence of Candidatus Afipia apatlaquensis IBT-C3, a potential strain for decolorization of textile dyes.</title>
        <authorList>
            <person name="Sanchez-Reyes A."/>
            <person name="Breton-Deval L."/>
            <person name="Mangelson H."/>
            <person name="Sanchez-Flores A."/>
        </authorList>
    </citation>
    <scope>NUCLEOTIDE SEQUENCE [LARGE SCALE GENOMIC DNA]</scope>
    <source>
        <strain evidence="4">IBT-C3</strain>
    </source>
</reference>
<keyword evidence="5" id="KW-1185">Reference proteome</keyword>
<dbReference type="InterPro" id="IPR046510">
    <property type="entry name" value="DUF6688_N"/>
</dbReference>
<feature type="transmembrane region" description="Helical" evidence="1">
    <location>
        <begin position="203"/>
        <end position="226"/>
    </location>
</feature>
<feature type="domain" description="DUF6688" evidence="3">
    <location>
        <begin position="257"/>
        <end position="351"/>
    </location>
</feature>
<feature type="transmembrane region" description="Helical" evidence="1">
    <location>
        <begin position="147"/>
        <end position="175"/>
    </location>
</feature>
<dbReference type="AlphaFoldDB" id="A0A7C9RP35"/>
<evidence type="ECO:0000256" key="1">
    <source>
        <dbReference type="SAM" id="Phobius"/>
    </source>
</evidence>
<dbReference type="InterPro" id="IPR056491">
    <property type="entry name" value="DUF6688_C"/>
</dbReference>